<dbReference type="PANTHER" id="PTHR13464">
    <property type="entry name" value="TRANSCRIPTIONAL REGULATOR PROTEIN HCNGP"/>
    <property type="match status" value="1"/>
</dbReference>
<accession>A0A3M7F063</accession>
<protein>
    <recommendedName>
        <fullName evidence="4">HCNGP-like protein</fullName>
    </recommendedName>
</protein>
<proteinExistence type="predicted"/>
<dbReference type="PANTHER" id="PTHR13464:SF0">
    <property type="entry name" value="SAP30-BINDING PROTEIN"/>
    <property type="match status" value="1"/>
</dbReference>
<comment type="caution">
    <text evidence="2">The sequence shown here is derived from an EMBL/GenBank/DDBJ whole genome shotgun (WGS) entry which is preliminary data.</text>
</comment>
<reference evidence="2 3" key="1">
    <citation type="journal article" date="2018" name="BMC Genomics">
        <title>Genomic evidence for intraspecific hybridization in a clonal and extremely halotolerant yeast.</title>
        <authorList>
            <person name="Gostincar C."/>
            <person name="Stajich J.E."/>
            <person name="Zupancic J."/>
            <person name="Zalar P."/>
            <person name="Gunde-Cimerman N."/>
        </authorList>
    </citation>
    <scope>NUCLEOTIDE SEQUENCE [LARGE SCALE GENOMIC DNA]</scope>
    <source>
        <strain evidence="2 3">EXF-171</strain>
    </source>
</reference>
<dbReference type="GO" id="GO:0005634">
    <property type="term" value="C:nucleus"/>
    <property type="evidence" value="ECO:0007669"/>
    <property type="project" value="TreeGrafter"/>
</dbReference>
<evidence type="ECO:0000256" key="1">
    <source>
        <dbReference type="SAM" id="MobiDB-lite"/>
    </source>
</evidence>
<dbReference type="GO" id="GO:0006355">
    <property type="term" value="P:regulation of DNA-templated transcription"/>
    <property type="evidence" value="ECO:0007669"/>
    <property type="project" value="InterPro"/>
</dbReference>
<dbReference type="AlphaFoldDB" id="A0A3M7F063"/>
<evidence type="ECO:0008006" key="4">
    <source>
        <dbReference type="Google" id="ProtNLM"/>
    </source>
</evidence>
<dbReference type="EMBL" id="QWIQ01000565">
    <property type="protein sequence ID" value="RMY82087.1"/>
    <property type="molecule type" value="Genomic_DNA"/>
</dbReference>
<evidence type="ECO:0000313" key="2">
    <source>
        <dbReference type="EMBL" id="RMY82087.1"/>
    </source>
</evidence>
<gene>
    <name evidence="2" type="ORF">D0862_12125</name>
</gene>
<feature type="region of interest" description="Disordered" evidence="1">
    <location>
        <begin position="1"/>
        <end position="146"/>
    </location>
</feature>
<feature type="compositionally biased region" description="Pro residues" evidence="1">
    <location>
        <begin position="93"/>
        <end position="110"/>
    </location>
</feature>
<feature type="region of interest" description="Disordered" evidence="1">
    <location>
        <begin position="159"/>
        <end position="182"/>
    </location>
</feature>
<dbReference type="VEuPathDB" id="FungiDB:BTJ68_04270"/>
<dbReference type="Pfam" id="PF07818">
    <property type="entry name" value="HCNGP"/>
    <property type="match status" value="1"/>
</dbReference>
<evidence type="ECO:0000313" key="3">
    <source>
        <dbReference type="Proteomes" id="UP000281468"/>
    </source>
</evidence>
<organism evidence="2 3">
    <name type="scientific">Hortaea werneckii</name>
    <name type="common">Black yeast</name>
    <name type="synonym">Cladosporium werneckii</name>
    <dbReference type="NCBI Taxonomy" id="91943"/>
    <lineage>
        <taxon>Eukaryota</taxon>
        <taxon>Fungi</taxon>
        <taxon>Dikarya</taxon>
        <taxon>Ascomycota</taxon>
        <taxon>Pezizomycotina</taxon>
        <taxon>Dothideomycetes</taxon>
        <taxon>Dothideomycetidae</taxon>
        <taxon>Mycosphaerellales</taxon>
        <taxon>Teratosphaeriaceae</taxon>
        <taxon>Hortaea</taxon>
    </lineage>
</organism>
<feature type="compositionally biased region" description="Basic and acidic residues" evidence="1">
    <location>
        <begin position="18"/>
        <end position="30"/>
    </location>
</feature>
<feature type="compositionally biased region" description="Pro residues" evidence="1">
    <location>
        <begin position="127"/>
        <end position="143"/>
    </location>
</feature>
<name>A0A3M7F063_HORWE</name>
<dbReference type="InterPro" id="IPR012479">
    <property type="entry name" value="SAP30BP"/>
</dbReference>
<feature type="region of interest" description="Disordered" evidence="1">
    <location>
        <begin position="267"/>
        <end position="287"/>
    </location>
</feature>
<dbReference type="Proteomes" id="UP000281468">
    <property type="component" value="Unassembled WGS sequence"/>
</dbReference>
<sequence>MSGLVGYGSSDEDEDELQPEKPAKMARLDDDAGLQATNDAMGGKRQDSDSPANPSAHLLRPPRPAQTAIAPDNQIQEPPTAPYAPVGEAPSQPDEPPLGPAPGPAAPPPTATAAVEDDSHPTALPSDPAPASPGDPNTSPPASPYTTTRLHLRTLTMPTVPNFTIPDSPPPPPRNSEEAATLASRTKKFERFLALKQKGIHFHHRLLHSSSLRNPSFLPNLMQFAGLGTEDVYASALKEDVGGVPVKWRAECYAESLVEESRRWEKKAMAGHKGGGRRDFVPARAKS</sequence>